<dbReference type="InterPro" id="IPR002129">
    <property type="entry name" value="PyrdxlP-dep_de-COase"/>
</dbReference>
<dbReference type="AlphaFoldDB" id="A0A9W6HRU3"/>
<keyword evidence="8" id="KW-0808">Transferase</keyword>
<evidence type="ECO:0000256" key="1">
    <source>
        <dbReference type="ARBA" id="ARBA00001933"/>
    </source>
</evidence>
<reference evidence="8" key="1">
    <citation type="journal article" date="2014" name="Int. J. Syst. Evol. Microbiol.">
        <title>Complete genome sequence of Corynebacterium casei LMG S-19264T (=DSM 44701T), isolated from a smear-ripened cheese.</title>
        <authorList>
            <consortium name="US DOE Joint Genome Institute (JGI-PGF)"/>
            <person name="Walter F."/>
            <person name="Albersmeier A."/>
            <person name="Kalinowski J."/>
            <person name="Ruckert C."/>
        </authorList>
    </citation>
    <scope>NUCLEOTIDE SEQUENCE</scope>
    <source>
        <strain evidence="8">VKM Ac-1958</strain>
    </source>
</reference>
<evidence type="ECO:0000256" key="4">
    <source>
        <dbReference type="ARBA" id="ARBA00022898"/>
    </source>
</evidence>
<dbReference type="InterPro" id="IPR010977">
    <property type="entry name" value="Aromatic_deC"/>
</dbReference>
<evidence type="ECO:0000256" key="5">
    <source>
        <dbReference type="ARBA" id="ARBA00023239"/>
    </source>
</evidence>
<keyword evidence="3" id="KW-0210">Decarboxylase</keyword>
<dbReference type="GO" id="GO:0008483">
    <property type="term" value="F:transaminase activity"/>
    <property type="evidence" value="ECO:0007669"/>
    <property type="project" value="UniProtKB-KW"/>
</dbReference>
<keyword evidence="4 6" id="KW-0663">Pyridoxal phosphate</keyword>
<comment type="caution">
    <text evidence="8">The sequence shown here is derived from an EMBL/GenBank/DDBJ whole genome shotgun (WGS) entry which is preliminary data.</text>
</comment>
<comment type="cofactor">
    <cofactor evidence="1 6 7">
        <name>pyridoxal 5'-phosphate</name>
        <dbReference type="ChEBI" id="CHEBI:597326"/>
    </cofactor>
</comment>
<keyword evidence="9" id="KW-1185">Reference proteome</keyword>
<dbReference type="GO" id="GO:0004058">
    <property type="term" value="F:aromatic-L-amino-acid decarboxylase activity"/>
    <property type="evidence" value="ECO:0007669"/>
    <property type="project" value="UniProtKB-ARBA"/>
</dbReference>
<gene>
    <name evidence="8" type="ORF">GCM10017596_14230</name>
</gene>
<evidence type="ECO:0000256" key="2">
    <source>
        <dbReference type="ARBA" id="ARBA00009533"/>
    </source>
</evidence>
<dbReference type="RefSeq" id="WP_204939328.1">
    <property type="nucleotide sequence ID" value="NZ_BAAAUM010000001.1"/>
</dbReference>
<dbReference type="PANTHER" id="PTHR11999">
    <property type="entry name" value="GROUP II PYRIDOXAL-5-PHOSPHATE DECARBOXYLASE"/>
    <property type="match status" value="1"/>
</dbReference>
<organism evidence="8 9">
    <name type="scientific">Microbacterium keratanolyticum</name>
    <dbReference type="NCBI Taxonomy" id="67574"/>
    <lineage>
        <taxon>Bacteria</taxon>
        <taxon>Bacillati</taxon>
        <taxon>Actinomycetota</taxon>
        <taxon>Actinomycetes</taxon>
        <taxon>Micrococcales</taxon>
        <taxon>Microbacteriaceae</taxon>
        <taxon>Microbacterium</taxon>
    </lineage>
</organism>
<evidence type="ECO:0000256" key="3">
    <source>
        <dbReference type="ARBA" id="ARBA00022793"/>
    </source>
</evidence>
<dbReference type="SUPFAM" id="SSF53383">
    <property type="entry name" value="PLP-dependent transferases"/>
    <property type="match status" value="1"/>
</dbReference>
<dbReference type="GO" id="GO:0030170">
    <property type="term" value="F:pyridoxal phosphate binding"/>
    <property type="evidence" value="ECO:0007669"/>
    <property type="project" value="InterPro"/>
</dbReference>
<evidence type="ECO:0000256" key="7">
    <source>
        <dbReference type="RuleBase" id="RU000382"/>
    </source>
</evidence>
<dbReference type="Pfam" id="PF00282">
    <property type="entry name" value="Pyridoxal_deC"/>
    <property type="match status" value="1"/>
</dbReference>
<dbReference type="EMBL" id="BSET01000001">
    <property type="protein sequence ID" value="GLK01708.1"/>
    <property type="molecule type" value="Genomic_DNA"/>
</dbReference>
<protein>
    <submittedName>
        <fullName evidence="8">Aspartate aminotransferase family protein</fullName>
    </submittedName>
</protein>
<accession>A0A9W6HRU3</accession>
<dbReference type="InterPro" id="IPR015424">
    <property type="entry name" value="PyrdxlP-dep_Trfase"/>
</dbReference>
<reference evidence="8" key="2">
    <citation type="submission" date="2023-01" db="EMBL/GenBank/DDBJ databases">
        <authorList>
            <person name="Sun Q."/>
            <person name="Evtushenko L."/>
        </authorList>
    </citation>
    <scope>NUCLEOTIDE SEQUENCE</scope>
    <source>
        <strain evidence="8">VKM Ac-1958</strain>
    </source>
</reference>
<evidence type="ECO:0000256" key="6">
    <source>
        <dbReference type="PIRSR" id="PIRSR602129-50"/>
    </source>
</evidence>
<name>A0A9W6HRU3_9MICO</name>
<evidence type="ECO:0000313" key="9">
    <source>
        <dbReference type="Proteomes" id="UP001142325"/>
    </source>
</evidence>
<dbReference type="Gene3D" id="3.90.1150.10">
    <property type="entry name" value="Aspartate Aminotransferase, domain 1"/>
    <property type="match status" value="1"/>
</dbReference>
<dbReference type="Gene3D" id="3.40.640.10">
    <property type="entry name" value="Type I PLP-dependent aspartate aminotransferase-like (Major domain)"/>
    <property type="match status" value="1"/>
</dbReference>
<keyword evidence="5 7" id="KW-0456">Lyase</keyword>
<dbReference type="Proteomes" id="UP001142325">
    <property type="component" value="Unassembled WGS sequence"/>
</dbReference>
<keyword evidence="8" id="KW-0032">Aminotransferase</keyword>
<dbReference type="InterPro" id="IPR015421">
    <property type="entry name" value="PyrdxlP-dep_Trfase_major"/>
</dbReference>
<dbReference type="GO" id="GO:0019752">
    <property type="term" value="P:carboxylic acid metabolic process"/>
    <property type="evidence" value="ECO:0007669"/>
    <property type="project" value="InterPro"/>
</dbReference>
<sequence>MVREEPNADIYERALALAHRHALAWLAGVDERPIPPHASPDDIKNRLGRELPVQGTADAAVLEHLVENVEPGLIAIGSPRFYGWVIGGTQPVALAADWLVSAWDQNAGLRAITPGAAAAEELAGEWLLDLLGLPAECEVGFTTGATMAQFSCLAAARNEVLAAVGWDVEVDGLSGAPRVRYIAGEERHATMDLAARYLGLGRPLVVPADGQGRIDVNALRHVLDAGEGPAIVALQAGNIHSGAYDDFAAAIAVAHAASAWVHIDGAFGLWAAASPSLRHLTAGFEGADSWSTDAHKTLNVPYDCGIAIVRDPAAMHRALGMHASYLQATMVGADPHEKAPELSRRARGVPTWAVLRALGREGVIALIDRLAASAGMIAEGLAELPGVEVLNEIVFTQVCVALESDEATARLSAALWEDGEVLAMTSQWAGRTVVRFSVSNWRTDAPQAQRTVDAVRRTLASIR</sequence>
<comment type="similarity">
    <text evidence="2 7">Belongs to the group II decarboxylase family.</text>
</comment>
<dbReference type="PANTHER" id="PTHR11999:SF70">
    <property type="entry name" value="MIP05841P"/>
    <property type="match status" value="1"/>
</dbReference>
<evidence type="ECO:0000313" key="8">
    <source>
        <dbReference type="EMBL" id="GLK01708.1"/>
    </source>
</evidence>
<proteinExistence type="inferred from homology"/>
<dbReference type="InterPro" id="IPR015422">
    <property type="entry name" value="PyrdxlP-dep_Trfase_small"/>
</dbReference>
<feature type="modified residue" description="N6-(pyridoxal phosphate)lysine" evidence="6">
    <location>
        <position position="296"/>
    </location>
</feature>